<dbReference type="KEGG" id="vpy:HZI73_06015"/>
<evidence type="ECO:0000313" key="11">
    <source>
        <dbReference type="EMBL" id="QUI21883.1"/>
    </source>
</evidence>
<keyword evidence="5 9" id="KW-0479">Metal-binding</keyword>
<evidence type="ECO:0000313" key="12">
    <source>
        <dbReference type="Proteomes" id="UP000683246"/>
    </source>
</evidence>
<evidence type="ECO:0000256" key="2">
    <source>
        <dbReference type="ARBA" id="ARBA00017228"/>
    </source>
</evidence>
<evidence type="ECO:0000256" key="5">
    <source>
        <dbReference type="ARBA" id="ARBA00022723"/>
    </source>
</evidence>
<dbReference type="NCBIfam" id="TIGR00539">
    <property type="entry name" value="hemN_rel"/>
    <property type="match status" value="1"/>
</dbReference>
<dbReference type="AlphaFoldDB" id="A0A8J8SG33"/>
<dbReference type="InterPro" id="IPR006638">
    <property type="entry name" value="Elp3/MiaA/NifB-like_rSAM"/>
</dbReference>
<dbReference type="InterPro" id="IPR007197">
    <property type="entry name" value="rSAM"/>
</dbReference>
<keyword evidence="12" id="KW-1185">Reference proteome</keyword>
<organism evidence="11 12">
    <name type="scientific">Vallitalea pronyensis</name>
    <dbReference type="NCBI Taxonomy" id="1348613"/>
    <lineage>
        <taxon>Bacteria</taxon>
        <taxon>Bacillati</taxon>
        <taxon>Bacillota</taxon>
        <taxon>Clostridia</taxon>
        <taxon>Lachnospirales</taxon>
        <taxon>Vallitaleaceae</taxon>
        <taxon>Vallitalea</taxon>
    </lineage>
</organism>
<evidence type="ECO:0000256" key="3">
    <source>
        <dbReference type="ARBA" id="ARBA00022617"/>
    </source>
</evidence>
<comment type="function">
    <text evidence="9">Probably acts as a heme chaperone, transferring heme to an unknown acceptor. Binds one molecule of heme per monomer, possibly covalently. Binds 1 [4Fe-4S] cluster. The cluster is coordinated with 3 cysteines and an exchangeable S-adenosyl-L-methionine.</text>
</comment>
<evidence type="ECO:0000256" key="7">
    <source>
        <dbReference type="ARBA" id="ARBA00023014"/>
    </source>
</evidence>
<sequence length="464" mass="53948">MGLVLCPQVATWPKLLFLKIEGEKMNYNTYDVAVMNYPLFNKTNIDHHVRNIFEQPIQEDVEVPIYIHIPFCDSLCDFCIYNRMLKPKSIDMIQSYVDALIREIKLYASHDYIKEQRIGSVFIGGGTPTVLSEKQLYSIITTLKKCFNINHCEMSIECNPHNADYSKLKRLKNLGITRVSTGVQTFNDDMRKRLHIQNSSHAIMDWFEKVKTLSFDDISMDLIFGFPETNTAYFLNDVKKAVALNLGHLSIYKLTLFAYTKLYKDIQKNKKMSLPTQEQMYDMFSKSHEYILNHNYSIQSTQEYSKKGKTVKFWDLIYDGYGNNISFGSSSFGYINGYCYQNQRTINGYISKVRDNKLPIERISPKITYTQQKERAMVIGFRKGFVSKEMFFKTFHTRVTDEFSSQINNQISKNLIYENKDGYGLTSKGLYHQGLVSADYMGSIFKNVSPLKKKMCIGLHEMPY</sequence>
<keyword evidence="9" id="KW-0963">Cytoplasm</keyword>
<dbReference type="GO" id="GO:0051539">
    <property type="term" value="F:4 iron, 4 sulfur cluster binding"/>
    <property type="evidence" value="ECO:0007669"/>
    <property type="project" value="UniProtKB-UniRule"/>
</dbReference>
<dbReference type="SFLD" id="SFLDS00029">
    <property type="entry name" value="Radical_SAM"/>
    <property type="match status" value="1"/>
</dbReference>
<dbReference type="Proteomes" id="UP000683246">
    <property type="component" value="Chromosome"/>
</dbReference>
<comment type="subcellular location">
    <subcellularLocation>
        <location evidence="9">Cytoplasm</location>
    </subcellularLocation>
</comment>
<dbReference type="Gene3D" id="3.20.20.70">
    <property type="entry name" value="Aldolase class I"/>
    <property type="match status" value="1"/>
</dbReference>
<keyword evidence="6 9" id="KW-0408">Iron</keyword>
<gene>
    <name evidence="11" type="primary">hemW</name>
    <name evidence="11" type="ORF">HZI73_06015</name>
</gene>
<dbReference type="SMART" id="SM00729">
    <property type="entry name" value="Elp3"/>
    <property type="match status" value="1"/>
</dbReference>
<dbReference type="PANTHER" id="PTHR13932:SF5">
    <property type="entry name" value="RADICAL S-ADENOSYL METHIONINE DOMAIN-CONTAINING PROTEIN 1, MITOCHONDRIAL"/>
    <property type="match status" value="1"/>
</dbReference>
<evidence type="ECO:0000256" key="4">
    <source>
        <dbReference type="ARBA" id="ARBA00022691"/>
    </source>
</evidence>
<dbReference type="InterPro" id="IPR004559">
    <property type="entry name" value="HemW-like"/>
</dbReference>
<dbReference type="GO" id="GO:0004109">
    <property type="term" value="F:coproporphyrinogen oxidase activity"/>
    <property type="evidence" value="ECO:0007669"/>
    <property type="project" value="InterPro"/>
</dbReference>
<keyword evidence="8 9" id="KW-0143">Chaperone</keyword>
<dbReference type="Pfam" id="PF04055">
    <property type="entry name" value="Radical_SAM"/>
    <property type="match status" value="1"/>
</dbReference>
<dbReference type="EMBL" id="CP058649">
    <property type="protein sequence ID" value="QUI21883.1"/>
    <property type="molecule type" value="Genomic_DNA"/>
</dbReference>
<name>A0A8J8SG33_9FIRM</name>
<reference evidence="11" key="1">
    <citation type="submission" date="2020-07" db="EMBL/GenBank/DDBJ databases">
        <title>Vallitalea pronyensis genome.</title>
        <authorList>
            <person name="Postec A."/>
        </authorList>
    </citation>
    <scope>NUCLEOTIDE SEQUENCE</scope>
    <source>
        <strain evidence="11">FatNI3</strain>
    </source>
</reference>
<evidence type="ECO:0000256" key="6">
    <source>
        <dbReference type="ARBA" id="ARBA00023004"/>
    </source>
</evidence>
<dbReference type="SUPFAM" id="SSF102114">
    <property type="entry name" value="Radical SAM enzymes"/>
    <property type="match status" value="1"/>
</dbReference>
<evidence type="ECO:0000256" key="1">
    <source>
        <dbReference type="ARBA" id="ARBA00006100"/>
    </source>
</evidence>
<proteinExistence type="inferred from homology"/>
<keyword evidence="7 9" id="KW-0411">Iron-sulfur</keyword>
<evidence type="ECO:0000256" key="8">
    <source>
        <dbReference type="ARBA" id="ARBA00023186"/>
    </source>
</evidence>
<dbReference type="InterPro" id="IPR034505">
    <property type="entry name" value="Coproporphyrinogen-III_oxidase"/>
</dbReference>
<dbReference type="GO" id="GO:0006779">
    <property type="term" value="P:porphyrin-containing compound biosynthetic process"/>
    <property type="evidence" value="ECO:0007669"/>
    <property type="project" value="InterPro"/>
</dbReference>
<evidence type="ECO:0000259" key="10">
    <source>
        <dbReference type="PROSITE" id="PS51918"/>
    </source>
</evidence>
<dbReference type="InterPro" id="IPR013785">
    <property type="entry name" value="Aldolase_TIM"/>
</dbReference>
<keyword evidence="9" id="KW-0004">4Fe-4S</keyword>
<keyword evidence="3 9" id="KW-0349">Heme</keyword>
<accession>A0A8J8SG33</accession>
<dbReference type="RefSeq" id="WP_212697353.1">
    <property type="nucleotide sequence ID" value="NZ_CP058649.1"/>
</dbReference>
<dbReference type="PROSITE" id="PS51918">
    <property type="entry name" value="RADICAL_SAM"/>
    <property type="match status" value="1"/>
</dbReference>
<evidence type="ECO:0000256" key="9">
    <source>
        <dbReference type="RuleBase" id="RU364116"/>
    </source>
</evidence>
<dbReference type="InterPro" id="IPR058240">
    <property type="entry name" value="rSAM_sf"/>
</dbReference>
<comment type="similarity">
    <text evidence="1">Belongs to the anaerobic coproporphyrinogen-III oxidase family. HemW subfamily.</text>
</comment>
<dbReference type="GO" id="GO:0005737">
    <property type="term" value="C:cytoplasm"/>
    <property type="evidence" value="ECO:0007669"/>
    <property type="project" value="UniProtKB-SubCell"/>
</dbReference>
<dbReference type="SFLD" id="SFLDG01065">
    <property type="entry name" value="anaerobic_coproporphyrinogen-I"/>
    <property type="match status" value="1"/>
</dbReference>
<keyword evidence="4 9" id="KW-0949">S-adenosyl-L-methionine</keyword>
<dbReference type="PANTHER" id="PTHR13932">
    <property type="entry name" value="COPROPORPHYRINIGEN III OXIDASE"/>
    <property type="match status" value="1"/>
</dbReference>
<feature type="domain" description="Radical SAM core" evidence="10">
    <location>
        <begin position="57"/>
        <end position="295"/>
    </location>
</feature>
<protein>
    <recommendedName>
        <fullName evidence="2 9">Heme chaperone HemW</fullName>
    </recommendedName>
</protein>
<dbReference type="GO" id="GO:0046872">
    <property type="term" value="F:metal ion binding"/>
    <property type="evidence" value="ECO:0007669"/>
    <property type="project" value="UniProtKB-UniRule"/>
</dbReference>